<reference evidence="1 2" key="1">
    <citation type="submission" date="2014-11" db="EMBL/GenBank/DDBJ databases">
        <title>Symbiosis island explosion on the genome of extra-slow-growing strains of soybean bradyrhizobia with massive insertion sequences.</title>
        <authorList>
            <person name="Iida T."/>
            <person name="Minamisawa K."/>
        </authorList>
    </citation>
    <scope>NUCLEOTIDE SEQUENCE [LARGE SCALE GENOMIC DNA]</scope>
    <source>
        <strain evidence="1 2">NK6</strain>
    </source>
</reference>
<dbReference type="Proteomes" id="UP000063308">
    <property type="component" value="Chromosome"/>
</dbReference>
<protein>
    <submittedName>
        <fullName evidence="1">Uncharacterized protein</fullName>
    </submittedName>
</protein>
<evidence type="ECO:0000313" key="1">
    <source>
        <dbReference type="EMBL" id="BAR55033.1"/>
    </source>
</evidence>
<organism evidence="1 2">
    <name type="scientific">Bradyrhizobium diazoefficiens</name>
    <dbReference type="NCBI Taxonomy" id="1355477"/>
    <lineage>
        <taxon>Bacteria</taxon>
        <taxon>Pseudomonadati</taxon>
        <taxon>Pseudomonadota</taxon>
        <taxon>Alphaproteobacteria</taxon>
        <taxon>Hyphomicrobiales</taxon>
        <taxon>Nitrobacteraceae</taxon>
        <taxon>Bradyrhizobium</taxon>
    </lineage>
</organism>
<dbReference type="EMBL" id="AP014685">
    <property type="protein sequence ID" value="BAR55033.1"/>
    <property type="molecule type" value="Genomic_DNA"/>
</dbReference>
<evidence type="ECO:0000313" key="2">
    <source>
        <dbReference type="Proteomes" id="UP000063308"/>
    </source>
</evidence>
<name>A0A0E4BL91_9BRAD</name>
<sequence>MGSCLSIALLAAAICAVATAVVWQTVVGAKWIIDLW</sequence>
<dbReference type="AlphaFoldDB" id="A0A0E4BL91"/>
<gene>
    <name evidence="1" type="ORF">NK6_1849</name>
</gene>
<proteinExistence type="predicted"/>
<accession>A0A0E4BL91</accession>